<keyword evidence="3" id="KW-1185">Reference proteome</keyword>
<dbReference type="PaxDb" id="39947-A0A0P0V7V0"/>
<dbReference type="EMBL" id="AP014957">
    <property type="protein sequence ID" value="BAS74207.1"/>
    <property type="molecule type" value="Genomic_DNA"/>
</dbReference>
<reference evidence="2 3" key="3">
    <citation type="journal article" date="2013" name="Rice">
        <title>Improvement of the Oryza sativa Nipponbare reference genome using next generation sequence and optical map data.</title>
        <authorList>
            <person name="Kawahara Y."/>
            <person name="de la Bastide M."/>
            <person name="Hamilton J.P."/>
            <person name="Kanamori H."/>
            <person name="McCombie W.R."/>
            <person name="Ouyang S."/>
            <person name="Schwartz D.C."/>
            <person name="Tanaka T."/>
            <person name="Wu J."/>
            <person name="Zhou S."/>
            <person name="Childs K.L."/>
            <person name="Davidson R.M."/>
            <person name="Lin H."/>
            <person name="Quesada-Ocampo L."/>
            <person name="Vaillancourt B."/>
            <person name="Sakai H."/>
            <person name="Lee S.S."/>
            <person name="Kim J."/>
            <person name="Numa H."/>
            <person name="Itoh T."/>
            <person name="Buell C.R."/>
            <person name="Matsumoto T."/>
        </authorList>
    </citation>
    <scope>NUCLEOTIDE SEQUENCE [LARGE SCALE GENOMIC DNA]</scope>
    <source>
        <strain evidence="3">cv. Nipponbare</strain>
    </source>
</reference>
<protein>
    <submittedName>
        <fullName evidence="2">Os01g0733700 protein</fullName>
    </submittedName>
</protein>
<dbReference type="InParanoid" id="A0A0P0V7V0"/>
<name>A0A0P0V7V0_ORYSJ</name>
<evidence type="ECO:0000313" key="3">
    <source>
        <dbReference type="Proteomes" id="UP000059680"/>
    </source>
</evidence>
<evidence type="ECO:0000313" key="2">
    <source>
        <dbReference type="EMBL" id="BAS74207.1"/>
    </source>
</evidence>
<dbReference type="Gramene" id="Os01t0733700-00">
    <property type="protein sequence ID" value="Os01t0733700-00"/>
    <property type="gene ID" value="Os01g0733700"/>
</dbReference>
<gene>
    <name evidence="2" type="ordered locus">Os01g0733700</name>
    <name evidence="2" type="ORF">OSNPB_010733700</name>
</gene>
<dbReference type="Proteomes" id="UP000059680">
    <property type="component" value="Chromosome 1"/>
</dbReference>
<accession>A0A0P0V7V0</accession>
<feature type="region of interest" description="Disordered" evidence="1">
    <location>
        <begin position="1"/>
        <end position="48"/>
    </location>
</feature>
<dbReference type="AlphaFoldDB" id="A0A0P0V7V0"/>
<organism evidence="2 3">
    <name type="scientific">Oryza sativa subsp. japonica</name>
    <name type="common">Rice</name>
    <dbReference type="NCBI Taxonomy" id="39947"/>
    <lineage>
        <taxon>Eukaryota</taxon>
        <taxon>Viridiplantae</taxon>
        <taxon>Streptophyta</taxon>
        <taxon>Embryophyta</taxon>
        <taxon>Tracheophyta</taxon>
        <taxon>Spermatophyta</taxon>
        <taxon>Magnoliopsida</taxon>
        <taxon>Liliopsida</taxon>
        <taxon>Poales</taxon>
        <taxon>Poaceae</taxon>
        <taxon>BOP clade</taxon>
        <taxon>Oryzoideae</taxon>
        <taxon>Oryzeae</taxon>
        <taxon>Oryzinae</taxon>
        <taxon>Oryza</taxon>
        <taxon>Oryza sativa</taxon>
    </lineage>
</organism>
<sequence length="76" mass="7927">MESGGSPCPVVDTTKTTNLSLGRQLGSKLSMGRTSTAGQPPRSAWRPTRSAASIAFPVSEAYMTRRRLSAAGVAAM</sequence>
<proteinExistence type="predicted"/>
<evidence type="ECO:0000256" key="1">
    <source>
        <dbReference type="SAM" id="MobiDB-lite"/>
    </source>
</evidence>
<reference evidence="3" key="1">
    <citation type="journal article" date="2005" name="Nature">
        <title>The map-based sequence of the rice genome.</title>
        <authorList>
            <consortium name="International rice genome sequencing project (IRGSP)"/>
            <person name="Matsumoto T."/>
            <person name="Wu J."/>
            <person name="Kanamori H."/>
            <person name="Katayose Y."/>
            <person name="Fujisawa M."/>
            <person name="Namiki N."/>
            <person name="Mizuno H."/>
            <person name="Yamamoto K."/>
            <person name="Antonio B.A."/>
            <person name="Baba T."/>
            <person name="Sakata K."/>
            <person name="Nagamura Y."/>
            <person name="Aoki H."/>
            <person name="Arikawa K."/>
            <person name="Arita K."/>
            <person name="Bito T."/>
            <person name="Chiden Y."/>
            <person name="Fujitsuka N."/>
            <person name="Fukunaka R."/>
            <person name="Hamada M."/>
            <person name="Harada C."/>
            <person name="Hayashi A."/>
            <person name="Hijishita S."/>
            <person name="Honda M."/>
            <person name="Hosokawa S."/>
            <person name="Ichikawa Y."/>
            <person name="Idonuma A."/>
            <person name="Iijima M."/>
            <person name="Ikeda M."/>
            <person name="Ikeno M."/>
            <person name="Ito K."/>
            <person name="Ito S."/>
            <person name="Ito T."/>
            <person name="Ito Y."/>
            <person name="Ito Y."/>
            <person name="Iwabuchi A."/>
            <person name="Kamiya K."/>
            <person name="Karasawa W."/>
            <person name="Kurita K."/>
            <person name="Katagiri S."/>
            <person name="Kikuta A."/>
            <person name="Kobayashi H."/>
            <person name="Kobayashi N."/>
            <person name="Machita K."/>
            <person name="Maehara T."/>
            <person name="Masukawa M."/>
            <person name="Mizubayashi T."/>
            <person name="Mukai Y."/>
            <person name="Nagasaki H."/>
            <person name="Nagata Y."/>
            <person name="Naito S."/>
            <person name="Nakashima M."/>
            <person name="Nakama Y."/>
            <person name="Nakamichi Y."/>
            <person name="Nakamura M."/>
            <person name="Meguro A."/>
            <person name="Negishi M."/>
            <person name="Ohta I."/>
            <person name="Ohta T."/>
            <person name="Okamoto M."/>
            <person name="Ono N."/>
            <person name="Saji S."/>
            <person name="Sakaguchi M."/>
            <person name="Sakai K."/>
            <person name="Shibata M."/>
            <person name="Shimokawa T."/>
            <person name="Song J."/>
            <person name="Takazaki Y."/>
            <person name="Terasawa K."/>
            <person name="Tsugane M."/>
            <person name="Tsuji K."/>
            <person name="Ueda S."/>
            <person name="Waki K."/>
            <person name="Yamagata H."/>
            <person name="Yamamoto M."/>
            <person name="Yamamoto S."/>
            <person name="Yamane H."/>
            <person name="Yoshiki S."/>
            <person name="Yoshihara R."/>
            <person name="Yukawa K."/>
            <person name="Zhong H."/>
            <person name="Yano M."/>
            <person name="Yuan Q."/>
            <person name="Ouyang S."/>
            <person name="Liu J."/>
            <person name="Jones K.M."/>
            <person name="Gansberger K."/>
            <person name="Moffat K."/>
            <person name="Hill J."/>
            <person name="Bera J."/>
            <person name="Fadrosh D."/>
            <person name="Jin S."/>
            <person name="Johri S."/>
            <person name="Kim M."/>
            <person name="Overton L."/>
            <person name="Reardon M."/>
            <person name="Tsitrin T."/>
            <person name="Vuong H."/>
            <person name="Weaver B."/>
            <person name="Ciecko A."/>
            <person name="Tallon L."/>
            <person name="Jackson J."/>
            <person name="Pai G."/>
            <person name="Aken S.V."/>
            <person name="Utterback T."/>
            <person name="Reidmuller S."/>
            <person name="Feldblyum T."/>
            <person name="Hsiao J."/>
            <person name="Zismann V."/>
            <person name="Iobst S."/>
            <person name="de Vazeille A.R."/>
            <person name="Buell C.R."/>
            <person name="Ying K."/>
            <person name="Li Y."/>
            <person name="Lu T."/>
            <person name="Huang Y."/>
            <person name="Zhao Q."/>
            <person name="Feng Q."/>
            <person name="Zhang L."/>
            <person name="Zhu J."/>
            <person name="Weng Q."/>
            <person name="Mu J."/>
            <person name="Lu Y."/>
            <person name="Fan D."/>
            <person name="Liu Y."/>
            <person name="Guan J."/>
            <person name="Zhang Y."/>
            <person name="Yu S."/>
            <person name="Liu X."/>
            <person name="Zhang Y."/>
            <person name="Hong G."/>
            <person name="Han B."/>
            <person name="Choisne N."/>
            <person name="Demange N."/>
            <person name="Orjeda G."/>
            <person name="Samain S."/>
            <person name="Cattolico L."/>
            <person name="Pelletier E."/>
            <person name="Couloux A."/>
            <person name="Segurens B."/>
            <person name="Wincker P."/>
            <person name="D'Hont A."/>
            <person name="Scarpelli C."/>
            <person name="Weissenbach J."/>
            <person name="Salanoubat M."/>
            <person name="Quetier F."/>
            <person name="Yu Y."/>
            <person name="Kim H.R."/>
            <person name="Rambo T."/>
            <person name="Currie J."/>
            <person name="Collura K."/>
            <person name="Luo M."/>
            <person name="Yang T."/>
            <person name="Ammiraju J.S.S."/>
            <person name="Engler F."/>
            <person name="Soderlund C."/>
            <person name="Wing R.A."/>
            <person name="Palmer L.E."/>
            <person name="de la Bastide M."/>
            <person name="Spiegel L."/>
            <person name="Nascimento L."/>
            <person name="Zutavern T."/>
            <person name="O'Shaughnessy A."/>
            <person name="Dike S."/>
            <person name="Dedhia N."/>
            <person name="Preston R."/>
            <person name="Balija V."/>
            <person name="McCombie W.R."/>
            <person name="Chow T."/>
            <person name="Chen H."/>
            <person name="Chung M."/>
            <person name="Chen C."/>
            <person name="Shaw J."/>
            <person name="Wu H."/>
            <person name="Hsiao K."/>
            <person name="Chao Y."/>
            <person name="Chu M."/>
            <person name="Cheng C."/>
            <person name="Hour A."/>
            <person name="Lee P."/>
            <person name="Lin S."/>
            <person name="Lin Y."/>
            <person name="Liou J."/>
            <person name="Liu S."/>
            <person name="Hsing Y."/>
            <person name="Raghuvanshi S."/>
            <person name="Mohanty A."/>
            <person name="Bharti A.K."/>
            <person name="Gaur A."/>
            <person name="Gupta V."/>
            <person name="Kumar D."/>
            <person name="Ravi V."/>
            <person name="Vij S."/>
            <person name="Kapur A."/>
            <person name="Khurana P."/>
            <person name="Khurana P."/>
            <person name="Khurana J.P."/>
            <person name="Tyagi A.K."/>
            <person name="Gaikwad K."/>
            <person name="Singh A."/>
            <person name="Dalal V."/>
            <person name="Srivastava S."/>
            <person name="Dixit A."/>
            <person name="Pal A.K."/>
            <person name="Ghazi I.A."/>
            <person name="Yadav M."/>
            <person name="Pandit A."/>
            <person name="Bhargava A."/>
            <person name="Sureshbabu K."/>
            <person name="Batra K."/>
            <person name="Sharma T.R."/>
            <person name="Mohapatra T."/>
            <person name="Singh N.K."/>
            <person name="Messing J."/>
            <person name="Nelson A.B."/>
            <person name="Fuks G."/>
            <person name="Kavchok S."/>
            <person name="Keizer G."/>
            <person name="Linton E."/>
            <person name="Llaca V."/>
            <person name="Song R."/>
            <person name="Tanyolac B."/>
            <person name="Young S."/>
            <person name="Ho-Il K."/>
            <person name="Hahn J.H."/>
            <person name="Sangsakoo G."/>
            <person name="Vanavichit A."/>
            <person name="de Mattos Luiz.A.T."/>
            <person name="Zimmer P.D."/>
            <person name="Malone G."/>
            <person name="Dellagostin O."/>
            <person name="de Oliveira A.C."/>
            <person name="Bevan M."/>
            <person name="Bancroft I."/>
            <person name="Minx P."/>
            <person name="Cordum H."/>
            <person name="Wilson R."/>
            <person name="Cheng Z."/>
            <person name="Jin W."/>
            <person name="Jiang J."/>
            <person name="Leong S.A."/>
            <person name="Iwama H."/>
            <person name="Gojobori T."/>
            <person name="Itoh T."/>
            <person name="Niimura Y."/>
            <person name="Fujii Y."/>
            <person name="Habara T."/>
            <person name="Sakai H."/>
            <person name="Sato Y."/>
            <person name="Wilson G."/>
            <person name="Kumar K."/>
            <person name="McCouch S."/>
            <person name="Juretic N."/>
            <person name="Hoen D."/>
            <person name="Wright S."/>
            <person name="Bruskiewich R."/>
            <person name="Bureau T."/>
            <person name="Miyao A."/>
            <person name="Hirochika H."/>
            <person name="Nishikawa T."/>
            <person name="Kadowaki K."/>
            <person name="Sugiura M."/>
            <person name="Burr B."/>
            <person name="Sasaki T."/>
        </authorList>
    </citation>
    <scope>NUCLEOTIDE SEQUENCE [LARGE SCALE GENOMIC DNA]</scope>
    <source>
        <strain evidence="3">cv. Nipponbare</strain>
    </source>
</reference>
<reference evidence="2 3" key="2">
    <citation type="journal article" date="2013" name="Plant Cell Physiol.">
        <title>Rice Annotation Project Database (RAP-DB): an integrative and interactive database for rice genomics.</title>
        <authorList>
            <person name="Sakai H."/>
            <person name="Lee S.S."/>
            <person name="Tanaka T."/>
            <person name="Numa H."/>
            <person name="Kim J."/>
            <person name="Kawahara Y."/>
            <person name="Wakimoto H."/>
            <person name="Yang C.C."/>
            <person name="Iwamoto M."/>
            <person name="Abe T."/>
            <person name="Yamada Y."/>
            <person name="Muto A."/>
            <person name="Inokuchi H."/>
            <person name="Ikemura T."/>
            <person name="Matsumoto T."/>
            <person name="Sasaki T."/>
            <person name="Itoh T."/>
        </authorList>
    </citation>
    <scope>NUCLEOTIDE SEQUENCE [LARGE SCALE GENOMIC DNA]</scope>
    <source>
        <strain evidence="3">cv. Nipponbare</strain>
    </source>
</reference>
<feature type="non-terminal residue" evidence="2">
    <location>
        <position position="76"/>
    </location>
</feature>